<keyword evidence="2" id="KW-1185">Reference proteome</keyword>
<gene>
    <name evidence="1" type="ORF">OM074_14505</name>
</gene>
<dbReference type="AlphaFoldDB" id="A0AAE3SLT7"/>
<accession>A0AAE3SLT7</accession>
<evidence type="ECO:0000313" key="1">
    <source>
        <dbReference type="EMBL" id="MCW3806845.1"/>
    </source>
</evidence>
<organism evidence="1 2">
    <name type="scientific">Plebeiibacterium marinum</name>
    <dbReference type="NCBI Taxonomy" id="2992111"/>
    <lineage>
        <taxon>Bacteria</taxon>
        <taxon>Pseudomonadati</taxon>
        <taxon>Bacteroidota</taxon>
        <taxon>Bacteroidia</taxon>
        <taxon>Marinilabiliales</taxon>
        <taxon>Marinilabiliaceae</taxon>
        <taxon>Plebeiibacterium</taxon>
    </lineage>
</organism>
<name>A0AAE3SLT7_9BACT</name>
<proteinExistence type="predicted"/>
<dbReference type="RefSeq" id="WP_301200680.1">
    <property type="nucleotide sequence ID" value="NZ_JAPDPI010000031.1"/>
</dbReference>
<dbReference type="EMBL" id="JAPDPI010000031">
    <property type="protein sequence ID" value="MCW3806845.1"/>
    <property type="molecule type" value="Genomic_DNA"/>
</dbReference>
<protein>
    <submittedName>
        <fullName evidence="1">Uncharacterized protein</fullName>
    </submittedName>
</protein>
<evidence type="ECO:0000313" key="2">
    <source>
        <dbReference type="Proteomes" id="UP001207408"/>
    </source>
</evidence>
<sequence length="288" mass="32714">MDKPVWTYHFLDNTTFILGNNKNAGKTTFMNLALNRVREVVTPAFLSIGIDGEPLDLIDGRTKPQIRTLCGDILVTTYPMIQKSEGKYKLLKVFPYHTVLGQLVIAETLRAGCIELVGPENNTQLTEVIAYLKGVLGCKHIIIDGAANRKTPLSSIDNSGFFYVFQANKRTLNKVLETCRLLSYCASLPTYNPKTELDPYVVEGAFTTNKLNKIPIEYDIIVIDNLSSVFITYKQLIRLSNYKKLMVKKQFSLHAFVAILKDIDIRELKERFKKNNIKEELIINPYVN</sequence>
<reference evidence="1" key="1">
    <citation type="submission" date="2022-10" db="EMBL/GenBank/DDBJ databases">
        <authorList>
            <person name="Yu W.X."/>
        </authorList>
    </citation>
    <scope>NUCLEOTIDE SEQUENCE</scope>
    <source>
        <strain evidence="1">D04</strain>
    </source>
</reference>
<comment type="caution">
    <text evidence="1">The sequence shown here is derived from an EMBL/GenBank/DDBJ whole genome shotgun (WGS) entry which is preliminary data.</text>
</comment>
<dbReference type="Proteomes" id="UP001207408">
    <property type="component" value="Unassembled WGS sequence"/>
</dbReference>